<dbReference type="Pfam" id="PF25954">
    <property type="entry name" value="Beta-barrel_RND_2"/>
    <property type="match status" value="1"/>
</dbReference>
<protein>
    <submittedName>
        <fullName evidence="7">Efflux RND transporter periplasmic adaptor subunit</fullName>
    </submittedName>
</protein>
<comment type="caution">
    <text evidence="7">The sequence shown here is derived from an EMBL/GenBank/DDBJ whole genome shotgun (WGS) entry which is preliminary data.</text>
</comment>
<dbReference type="GO" id="GO:0016020">
    <property type="term" value="C:membrane"/>
    <property type="evidence" value="ECO:0007669"/>
    <property type="project" value="InterPro"/>
</dbReference>
<dbReference type="AlphaFoldDB" id="A0A9X4LIZ8"/>
<dbReference type="Gene3D" id="2.40.30.170">
    <property type="match status" value="1"/>
</dbReference>
<dbReference type="Pfam" id="PF25973">
    <property type="entry name" value="BSH_CzcB"/>
    <property type="match status" value="1"/>
</dbReference>
<sequence>MTHRPAWRAWRRCLAGAAAAGLLLGAAMAVAGPGLLVRKGDALFVPEGSPLRARIAVDTVRTAGLPHELSVPAVVEADPASSFQVLAPLSGKVVELKVKVGDTVRKGQVLALLQSSDLLQAASDAAKARDQRSLAKKALERARQVQLAGGSAEKDVEAAQSQLTQAQAELDRAEGRLKALGLAPDAEPGHARLVVQAPTSGSVNSLSVGVGSVVNDLTAPLLTMVNLESVYLTALVPEAWLAQIKVGASLQATVNAYPDQPIKAAVQSIASVVEADTRRTRVRTRVPNADGRLRPNMFATVKFAVTQPVQPVVPQSALVMNNDQVLVFVESSPWTFKPRVVLLGSEDGSQVRVRSGLNGGERVVVRGGVLLND</sequence>
<dbReference type="Gene3D" id="1.10.287.470">
    <property type="entry name" value="Helix hairpin bin"/>
    <property type="match status" value="1"/>
</dbReference>
<accession>A0A9X4LIZ8</accession>
<dbReference type="Gene3D" id="2.40.50.100">
    <property type="match status" value="1"/>
</dbReference>
<dbReference type="PANTHER" id="PTHR30097">
    <property type="entry name" value="CATION EFFLUX SYSTEM PROTEIN CUSB"/>
    <property type="match status" value="1"/>
</dbReference>
<dbReference type="GO" id="GO:0060003">
    <property type="term" value="P:copper ion export"/>
    <property type="evidence" value="ECO:0007669"/>
    <property type="project" value="TreeGrafter"/>
</dbReference>
<keyword evidence="8" id="KW-1185">Reference proteome</keyword>
<gene>
    <name evidence="7" type="ORF">EXJ73_18185</name>
</gene>
<evidence type="ECO:0000256" key="2">
    <source>
        <dbReference type="ARBA" id="ARBA00022448"/>
    </source>
</evidence>
<dbReference type="RefSeq" id="WP_276597598.1">
    <property type="nucleotide sequence ID" value="NZ_JBHSRN010000008.1"/>
</dbReference>
<feature type="domain" description="CzcB-like C-terminal circularly permuted SH3-like" evidence="6">
    <location>
        <begin position="313"/>
        <end position="367"/>
    </location>
</feature>
<keyword evidence="3" id="KW-0175">Coiled coil</keyword>
<dbReference type="Pfam" id="PF25975">
    <property type="entry name" value="CzcB_C"/>
    <property type="match status" value="1"/>
</dbReference>
<dbReference type="GO" id="GO:0022857">
    <property type="term" value="F:transmembrane transporter activity"/>
    <property type="evidence" value="ECO:0007669"/>
    <property type="project" value="InterPro"/>
</dbReference>
<dbReference type="SUPFAM" id="SSF111369">
    <property type="entry name" value="HlyD-like secretion proteins"/>
    <property type="match status" value="1"/>
</dbReference>
<proteinExistence type="inferred from homology"/>
<feature type="domain" description="CusB-like beta-barrel" evidence="4">
    <location>
        <begin position="230"/>
        <end position="304"/>
    </location>
</feature>
<evidence type="ECO:0000256" key="1">
    <source>
        <dbReference type="ARBA" id="ARBA00009477"/>
    </source>
</evidence>
<evidence type="ECO:0000313" key="7">
    <source>
        <dbReference type="EMBL" id="MDG0864397.1"/>
    </source>
</evidence>
<evidence type="ECO:0000259" key="4">
    <source>
        <dbReference type="Pfam" id="PF25954"/>
    </source>
</evidence>
<reference evidence="7" key="1">
    <citation type="submission" date="2019-02" db="EMBL/GenBank/DDBJ databases">
        <title>Draft genome of the type strain Pelomonas aquatica CCUG 52575T.</title>
        <authorList>
            <person name="Gomila M."/>
            <person name="Lalucat J."/>
        </authorList>
    </citation>
    <scope>NUCLEOTIDE SEQUENCE</scope>
    <source>
        <strain evidence="7">CCUG 52575</strain>
    </source>
</reference>
<comment type="similarity">
    <text evidence="1">Belongs to the membrane fusion protein (MFP) (TC 8.A.1) family.</text>
</comment>
<dbReference type="InterPro" id="IPR058792">
    <property type="entry name" value="Beta-barrel_RND_2"/>
</dbReference>
<organism evidence="7 8">
    <name type="scientific">Pelomonas aquatica</name>
    <dbReference type="NCBI Taxonomy" id="431058"/>
    <lineage>
        <taxon>Bacteria</taxon>
        <taxon>Pseudomonadati</taxon>
        <taxon>Pseudomonadota</taxon>
        <taxon>Betaproteobacteria</taxon>
        <taxon>Burkholderiales</taxon>
        <taxon>Sphaerotilaceae</taxon>
        <taxon>Roseateles</taxon>
    </lineage>
</organism>
<dbReference type="GO" id="GO:0030313">
    <property type="term" value="C:cell envelope"/>
    <property type="evidence" value="ECO:0007669"/>
    <property type="project" value="TreeGrafter"/>
</dbReference>
<evidence type="ECO:0000313" key="8">
    <source>
        <dbReference type="Proteomes" id="UP001152766"/>
    </source>
</evidence>
<keyword evidence="2" id="KW-0813">Transport</keyword>
<feature type="domain" description="CzcB-like barrel-sandwich hybrid" evidence="5">
    <location>
        <begin position="84"/>
        <end position="216"/>
    </location>
</feature>
<dbReference type="InterPro" id="IPR006143">
    <property type="entry name" value="RND_pump_MFP"/>
</dbReference>
<dbReference type="Gene3D" id="2.40.420.20">
    <property type="match status" value="1"/>
</dbReference>
<dbReference type="GO" id="GO:0015679">
    <property type="term" value="P:plasma membrane copper ion transport"/>
    <property type="evidence" value="ECO:0007669"/>
    <property type="project" value="TreeGrafter"/>
</dbReference>
<dbReference type="InterPro" id="IPR058649">
    <property type="entry name" value="CzcB_C"/>
</dbReference>
<dbReference type="EMBL" id="SGUG01000032">
    <property type="protein sequence ID" value="MDG0864397.1"/>
    <property type="molecule type" value="Genomic_DNA"/>
</dbReference>
<evidence type="ECO:0000259" key="6">
    <source>
        <dbReference type="Pfam" id="PF25975"/>
    </source>
</evidence>
<feature type="coiled-coil region" evidence="3">
    <location>
        <begin position="125"/>
        <end position="183"/>
    </location>
</feature>
<dbReference type="InterPro" id="IPR058647">
    <property type="entry name" value="BSH_CzcB-like"/>
</dbReference>
<dbReference type="NCBIfam" id="TIGR01730">
    <property type="entry name" value="RND_mfp"/>
    <property type="match status" value="1"/>
</dbReference>
<dbReference type="InterPro" id="IPR051909">
    <property type="entry name" value="MFP_Cation_Efflux"/>
</dbReference>
<evidence type="ECO:0000256" key="3">
    <source>
        <dbReference type="SAM" id="Coils"/>
    </source>
</evidence>
<dbReference type="PANTHER" id="PTHR30097:SF4">
    <property type="entry name" value="SLR6042 PROTEIN"/>
    <property type="match status" value="1"/>
</dbReference>
<evidence type="ECO:0000259" key="5">
    <source>
        <dbReference type="Pfam" id="PF25973"/>
    </source>
</evidence>
<dbReference type="Proteomes" id="UP001152766">
    <property type="component" value="Unassembled WGS sequence"/>
</dbReference>
<dbReference type="FunFam" id="2.40.30.170:FF:000010">
    <property type="entry name" value="Efflux RND transporter periplasmic adaptor subunit"/>
    <property type="match status" value="1"/>
</dbReference>
<name>A0A9X4LIZ8_9BURK</name>